<proteinExistence type="predicted"/>
<evidence type="ECO:0000313" key="2">
    <source>
        <dbReference type="Proteomes" id="UP001172386"/>
    </source>
</evidence>
<keyword evidence="2" id="KW-1185">Reference proteome</keyword>
<evidence type="ECO:0000313" key="1">
    <source>
        <dbReference type="EMBL" id="KAJ9662864.1"/>
    </source>
</evidence>
<dbReference type="Proteomes" id="UP001172386">
    <property type="component" value="Unassembled WGS sequence"/>
</dbReference>
<reference evidence="1" key="1">
    <citation type="submission" date="2022-10" db="EMBL/GenBank/DDBJ databases">
        <title>Culturing micro-colonial fungi from biological soil crusts in the Mojave desert and describing Neophaeococcomyces mojavensis, and introducing the new genera and species Taxawa tesnikishii.</title>
        <authorList>
            <person name="Kurbessoian T."/>
            <person name="Stajich J.E."/>
        </authorList>
    </citation>
    <scope>NUCLEOTIDE SEQUENCE</scope>
    <source>
        <strain evidence="1">JES_112</strain>
    </source>
</reference>
<protein>
    <submittedName>
        <fullName evidence="1">Uncharacterized protein</fullName>
    </submittedName>
</protein>
<dbReference type="EMBL" id="JAPDRQ010000012">
    <property type="protein sequence ID" value="KAJ9662864.1"/>
    <property type="molecule type" value="Genomic_DNA"/>
</dbReference>
<accession>A0ACC3AHU1</accession>
<name>A0ACC3AHU1_9EURO</name>
<organism evidence="1 2">
    <name type="scientific">Neophaeococcomyces mojaviensis</name>
    <dbReference type="NCBI Taxonomy" id="3383035"/>
    <lineage>
        <taxon>Eukaryota</taxon>
        <taxon>Fungi</taxon>
        <taxon>Dikarya</taxon>
        <taxon>Ascomycota</taxon>
        <taxon>Pezizomycotina</taxon>
        <taxon>Eurotiomycetes</taxon>
        <taxon>Chaetothyriomycetidae</taxon>
        <taxon>Chaetothyriales</taxon>
        <taxon>Chaetothyriales incertae sedis</taxon>
        <taxon>Neophaeococcomyces</taxon>
    </lineage>
</organism>
<gene>
    <name evidence="1" type="ORF">H2198_001092</name>
</gene>
<comment type="caution">
    <text evidence="1">The sequence shown here is derived from an EMBL/GenBank/DDBJ whole genome shotgun (WGS) entry which is preliminary data.</text>
</comment>
<sequence>MPNWRDGLVEAFPVPEDRRKGYKKKKKPAVQDGAEDTSTDVGEAFSNLAISTIPTTPFPFFDLPSELRNRIYSLILFSKPEYRSAKGTRRGSRLACLLVSKKMHDEASYMLYTTQRFKIFMVQQFDMPPLIEELPAHYQKLVTNLEMVVGSSWTAPPKSWKVTKSLARCLRKLPNVQTLRVFVDFDPSHPAFARYRVSYTFYTDFCGDLLGDVLEAMPRLKYVELDGNPGVDVDGPLVRRLREEAKETGKEIRWGSQAGWAHKYSQCTDWVHERVKYIG</sequence>